<comment type="subcellular location">
    <subcellularLocation>
        <location evidence="1">Cytoplasm</location>
        <location evidence="1">Cytoskeleton</location>
    </subcellularLocation>
</comment>
<sequence>MQVQVGRTAAVCVAAQLQGAITVGDACAVHPGASILATGGSIVLGERCFVEDGAALITEEDMQVGSDNLFESGCEVRSRSIGSGNWFEPKAQALEGSTIGNNCLIGSGVVVVAGEHVPDNSILVAVQTPQGETRRIRRVQKDYLVKTHAGLIQKYADIFPRGSKSPYALEKHHELRQ</sequence>
<evidence type="ECO:0000313" key="8">
    <source>
        <dbReference type="Proteomes" id="UP001259832"/>
    </source>
</evidence>
<proteinExistence type="inferred from homology"/>
<evidence type="ECO:0000256" key="6">
    <source>
        <dbReference type="ARBA" id="ARBA00034687"/>
    </source>
</evidence>
<comment type="caution">
    <text evidence="7">The sequence shown here is derived from an EMBL/GenBank/DDBJ whole genome shotgun (WGS) entry which is preliminary data.</text>
</comment>
<evidence type="ECO:0000313" key="7">
    <source>
        <dbReference type="EMBL" id="KAK1947974.1"/>
    </source>
</evidence>
<dbReference type="EMBL" id="JASMQC010000001">
    <property type="protein sequence ID" value="KAK1947974.1"/>
    <property type="molecule type" value="Genomic_DNA"/>
</dbReference>
<dbReference type="SUPFAM" id="SSF51161">
    <property type="entry name" value="Trimeric LpxA-like enzymes"/>
    <property type="match status" value="1"/>
</dbReference>
<evidence type="ECO:0000256" key="2">
    <source>
        <dbReference type="ARBA" id="ARBA00007719"/>
    </source>
</evidence>
<comment type="function">
    <text evidence="6">Part of the dynactin complex that activates the molecular motor dynein for ultra-processive transport along microtubules.</text>
</comment>
<keyword evidence="8" id="KW-1185">Reference proteome</keyword>
<keyword evidence="5" id="KW-0206">Cytoskeleton</keyword>
<dbReference type="GO" id="GO:0005869">
    <property type="term" value="C:dynactin complex"/>
    <property type="evidence" value="ECO:0007669"/>
    <property type="project" value="InterPro"/>
</dbReference>
<dbReference type="InterPro" id="IPR027777">
    <property type="entry name" value="DCTN6"/>
</dbReference>
<evidence type="ECO:0000256" key="1">
    <source>
        <dbReference type="ARBA" id="ARBA00004245"/>
    </source>
</evidence>
<accession>A0AAD9H0A1</accession>
<organism evidence="7 8">
    <name type="scientific">Phytophthora citrophthora</name>
    <dbReference type="NCBI Taxonomy" id="4793"/>
    <lineage>
        <taxon>Eukaryota</taxon>
        <taxon>Sar</taxon>
        <taxon>Stramenopiles</taxon>
        <taxon>Oomycota</taxon>
        <taxon>Peronosporomycetes</taxon>
        <taxon>Peronosporales</taxon>
        <taxon>Peronosporaceae</taxon>
        <taxon>Phytophthora</taxon>
    </lineage>
</organism>
<comment type="similarity">
    <text evidence="2">Belongs to the dynactin subunits 5/6 family. Dynactin subunit 6 subfamily.</text>
</comment>
<dbReference type="InterPro" id="IPR001451">
    <property type="entry name" value="Hexapep"/>
</dbReference>
<evidence type="ECO:0000256" key="3">
    <source>
        <dbReference type="ARBA" id="ARBA00016573"/>
    </source>
</evidence>
<dbReference type="GO" id="GO:0070840">
    <property type="term" value="F:dynein complex binding"/>
    <property type="evidence" value="ECO:0007669"/>
    <property type="project" value="TreeGrafter"/>
</dbReference>
<reference evidence="7" key="1">
    <citation type="submission" date="2023-08" db="EMBL/GenBank/DDBJ databases">
        <title>Reference Genome Resource for the Citrus Pathogen Phytophthora citrophthora.</title>
        <authorList>
            <person name="Moller H."/>
            <person name="Coetzee B."/>
            <person name="Rose L.J."/>
            <person name="Van Niekerk J.M."/>
        </authorList>
    </citation>
    <scope>NUCLEOTIDE SEQUENCE</scope>
    <source>
        <strain evidence="7">STE-U-9442</strain>
    </source>
</reference>
<dbReference type="PANTHER" id="PTHR13072:SF0">
    <property type="entry name" value="DYNACTIN SUBUNIT 6"/>
    <property type="match status" value="1"/>
</dbReference>
<dbReference type="GO" id="GO:0007052">
    <property type="term" value="P:mitotic spindle organization"/>
    <property type="evidence" value="ECO:0007669"/>
    <property type="project" value="TreeGrafter"/>
</dbReference>
<dbReference type="Pfam" id="PF00132">
    <property type="entry name" value="Hexapep"/>
    <property type="match status" value="1"/>
</dbReference>
<dbReference type="Proteomes" id="UP001259832">
    <property type="component" value="Unassembled WGS sequence"/>
</dbReference>
<evidence type="ECO:0000256" key="4">
    <source>
        <dbReference type="ARBA" id="ARBA00022490"/>
    </source>
</evidence>
<gene>
    <name evidence="7" type="ORF">P3T76_000264</name>
</gene>
<keyword evidence="4" id="KW-0963">Cytoplasm</keyword>
<protein>
    <recommendedName>
        <fullName evidence="3">Dynactin subunit 6</fullName>
    </recommendedName>
</protein>
<name>A0AAD9H0A1_9STRA</name>
<dbReference type="InterPro" id="IPR011004">
    <property type="entry name" value="Trimer_LpxA-like_sf"/>
</dbReference>
<dbReference type="Gene3D" id="2.160.10.10">
    <property type="entry name" value="Hexapeptide repeat proteins"/>
    <property type="match status" value="1"/>
</dbReference>
<dbReference type="PANTHER" id="PTHR13072">
    <property type="entry name" value="DYNACTIN 6"/>
    <property type="match status" value="1"/>
</dbReference>
<dbReference type="AlphaFoldDB" id="A0AAD9H0A1"/>
<evidence type="ECO:0000256" key="5">
    <source>
        <dbReference type="ARBA" id="ARBA00023212"/>
    </source>
</evidence>